<name>A0A844WDZ0_9RHOB</name>
<dbReference type="AlphaFoldDB" id="A0A844WDZ0"/>
<reference evidence="3 4" key="1">
    <citation type="submission" date="2019-11" db="EMBL/GenBank/DDBJ databases">
        <title>Pseudooceanicola pacifica sp. nov., isolated from deep-sea sediment of the Pacific Ocean.</title>
        <authorList>
            <person name="Lyu L."/>
        </authorList>
    </citation>
    <scope>NUCLEOTIDE SEQUENCE [LARGE SCALE GENOMIC DNA]</scope>
    <source>
        <strain evidence="3 4">216_PA32_1</strain>
    </source>
</reference>
<dbReference type="InterPro" id="IPR050266">
    <property type="entry name" value="AB_hydrolase_sf"/>
</dbReference>
<gene>
    <name evidence="3" type="ORF">GLS40_03635</name>
</gene>
<dbReference type="PRINTS" id="PR00111">
    <property type="entry name" value="ABHYDROLASE"/>
</dbReference>
<evidence type="ECO:0000313" key="4">
    <source>
        <dbReference type="Proteomes" id="UP000443843"/>
    </source>
</evidence>
<dbReference type="SUPFAM" id="SSF53474">
    <property type="entry name" value="alpha/beta-Hydrolases"/>
    <property type="match status" value="1"/>
</dbReference>
<feature type="domain" description="AB hydrolase-1" evidence="2">
    <location>
        <begin position="62"/>
        <end position="191"/>
    </location>
</feature>
<protein>
    <submittedName>
        <fullName evidence="3">Alpha/beta fold hydrolase</fullName>
    </submittedName>
</protein>
<keyword evidence="4" id="KW-1185">Reference proteome</keyword>
<accession>A0A844WDZ0</accession>
<dbReference type="InterPro" id="IPR029058">
    <property type="entry name" value="AB_hydrolase_fold"/>
</dbReference>
<dbReference type="Gene3D" id="3.40.50.1820">
    <property type="entry name" value="alpha/beta hydrolase"/>
    <property type="match status" value="1"/>
</dbReference>
<keyword evidence="1" id="KW-0812">Transmembrane</keyword>
<organism evidence="3 4">
    <name type="scientific">Pseudooceanicola pacificus</name>
    <dbReference type="NCBI Taxonomy" id="2676438"/>
    <lineage>
        <taxon>Bacteria</taxon>
        <taxon>Pseudomonadati</taxon>
        <taxon>Pseudomonadota</taxon>
        <taxon>Alphaproteobacteria</taxon>
        <taxon>Rhodobacterales</taxon>
        <taxon>Paracoccaceae</taxon>
        <taxon>Pseudooceanicola</taxon>
    </lineage>
</organism>
<keyword evidence="1" id="KW-0472">Membrane</keyword>
<keyword evidence="1" id="KW-1133">Transmembrane helix</keyword>
<keyword evidence="3" id="KW-0378">Hydrolase</keyword>
<feature type="transmembrane region" description="Helical" evidence="1">
    <location>
        <begin position="6"/>
        <end position="28"/>
    </location>
</feature>
<dbReference type="InterPro" id="IPR000073">
    <property type="entry name" value="AB_hydrolase_1"/>
</dbReference>
<sequence length="317" mass="34488">MSPIVLIVLAVVGITAVILLGLVIYAIWIQWNVQRSVPPRGAFVPVSTGKLHYLSCGNGPEIVMIHGLGGQMGNFDTGLADNLARDHRVTLIDRPGMGYSERPASTPTNIMAQADQMMEIIKALGIERPLIVGHSLGGAIALGMALRHGSKLRGLALLAPLTMPVEEASEAFAGLAIRSDILRRFVGWTFAVPTMIRRPEPVEELIFGPDPVPDTYAIRGGGLLGLRPRHFIQASRDFVNTADDLPSMAREYPRLTLPVRILFGREDRILDPEHHGADLVTRVPQIGLELIDGGHMIPVTRPETCATFIRRASQAMT</sequence>
<comment type="caution">
    <text evidence="3">The sequence shown here is derived from an EMBL/GenBank/DDBJ whole genome shotgun (WGS) entry which is preliminary data.</text>
</comment>
<dbReference type="EMBL" id="WNXQ01000002">
    <property type="protein sequence ID" value="MWB77109.1"/>
    <property type="molecule type" value="Genomic_DNA"/>
</dbReference>
<dbReference type="RefSeq" id="WP_160381314.1">
    <property type="nucleotide sequence ID" value="NZ_WNXQ01000002.1"/>
</dbReference>
<dbReference type="Proteomes" id="UP000443843">
    <property type="component" value="Unassembled WGS sequence"/>
</dbReference>
<proteinExistence type="predicted"/>
<dbReference type="GO" id="GO:0016787">
    <property type="term" value="F:hydrolase activity"/>
    <property type="evidence" value="ECO:0007669"/>
    <property type="project" value="UniProtKB-KW"/>
</dbReference>
<evidence type="ECO:0000313" key="3">
    <source>
        <dbReference type="EMBL" id="MWB77109.1"/>
    </source>
</evidence>
<evidence type="ECO:0000256" key="1">
    <source>
        <dbReference type="SAM" id="Phobius"/>
    </source>
</evidence>
<evidence type="ECO:0000259" key="2">
    <source>
        <dbReference type="Pfam" id="PF00561"/>
    </source>
</evidence>
<dbReference type="PANTHER" id="PTHR43798">
    <property type="entry name" value="MONOACYLGLYCEROL LIPASE"/>
    <property type="match status" value="1"/>
</dbReference>
<dbReference type="Pfam" id="PF00561">
    <property type="entry name" value="Abhydrolase_1"/>
    <property type="match status" value="1"/>
</dbReference>